<keyword evidence="2" id="KW-1185">Reference proteome</keyword>
<evidence type="ECO:0000256" key="1">
    <source>
        <dbReference type="SAM" id="MobiDB-lite"/>
    </source>
</evidence>
<name>A0A915JLV0_ROMCU</name>
<sequence>MVPRYIKVGWVNNNDKTDRRFNLVSRNTLDQKSPLRNSQRVQCALKSKLWNCLIIDVEPKQRNSTMQNSPLTNMEPAATSRNDKRPWWKLMPSIKAVTSKALEATCKLTAPTDDLPNHDQLGLMDFDDQYDKIKFLI</sequence>
<feature type="region of interest" description="Disordered" evidence="1">
    <location>
        <begin position="63"/>
        <end position="82"/>
    </location>
</feature>
<dbReference type="Proteomes" id="UP000887565">
    <property type="component" value="Unplaced"/>
</dbReference>
<accession>A0A915JLV0</accession>
<proteinExistence type="predicted"/>
<evidence type="ECO:0000313" key="2">
    <source>
        <dbReference type="Proteomes" id="UP000887565"/>
    </source>
</evidence>
<feature type="compositionally biased region" description="Polar residues" evidence="1">
    <location>
        <begin position="63"/>
        <end position="72"/>
    </location>
</feature>
<organism evidence="2 3">
    <name type="scientific">Romanomermis culicivorax</name>
    <name type="common">Nematode worm</name>
    <dbReference type="NCBI Taxonomy" id="13658"/>
    <lineage>
        <taxon>Eukaryota</taxon>
        <taxon>Metazoa</taxon>
        <taxon>Ecdysozoa</taxon>
        <taxon>Nematoda</taxon>
        <taxon>Enoplea</taxon>
        <taxon>Dorylaimia</taxon>
        <taxon>Mermithida</taxon>
        <taxon>Mermithoidea</taxon>
        <taxon>Mermithidae</taxon>
        <taxon>Romanomermis</taxon>
    </lineage>
</organism>
<protein>
    <submittedName>
        <fullName evidence="3">Uncharacterized protein</fullName>
    </submittedName>
</protein>
<dbReference type="AlphaFoldDB" id="A0A915JLV0"/>
<evidence type="ECO:0000313" key="3">
    <source>
        <dbReference type="WBParaSite" id="nRc.2.0.1.t27160-RA"/>
    </source>
</evidence>
<dbReference type="WBParaSite" id="nRc.2.0.1.t27160-RA">
    <property type="protein sequence ID" value="nRc.2.0.1.t27160-RA"/>
    <property type="gene ID" value="nRc.2.0.1.g27160"/>
</dbReference>
<reference evidence="3" key="1">
    <citation type="submission" date="2022-11" db="UniProtKB">
        <authorList>
            <consortium name="WormBaseParasite"/>
        </authorList>
    </citation>
    <scope>IDENTIFICATION</scope>
</reference>